<organism evidence="3 4">
    <name type="scientific">Gordonia liuliyuniae</name>
    <dbReference type="NCBI Taxonomy" id="2911517"/>
    <lineage>
        <taxon>Bacteria</taxon>
        <taxon>Bacillati</taxon>
        <taxon>Actinomycetota</taxon>
        <taxon>Actinomycetes</taxon>
        <taxon>Mycobacteriales</taxon>
        <taxon>Gordoniaceae</taxon>
        <taxon>Gordonia</taxon>
    </lineage>
</organism>
<keyword evidence="2" id="KW-1133">Transmembrane helix</keyword>
<feature type="transmembrane region" description="Helical" evidence="2">
    <location>
        <begin position="81"/>
        <end position="108"/>
    </location>
</feature>
<feature type="transmembrane region" description="Helical" evidence="2">
    <location>
        <begin position="120"/>
        <end position="138"/>
    </location>
</feature>
<dbReference type="Proteomes" id="UP001200110">
    <property type="component" value="Unassembled WGS sequence"/>
</dbReference>
<evidence type="ECO:0000256" key="2">
    <source>
        <dbReference type="SAM" id="Phobius"/>
    </source>
</evidence>
<evidence type="ECO:0000313" key="3">
    <source>
        <dbReference type="EMBL" id="MCF8588986.1"/>
    </source>
</evidence>
<feature type="compositionally biased region" description="Low complexity" evidence="1">
    <location>
        <begin position="218"/>
        <end position="229"/>
    </location>
</feature>
<dbReference type="EMBL" id="JAKKOR010000008">
    <property type="protein sequence ID" value="MCF8588986.1"/>
    <property type="molecule type" value="Genomic_DNA"/>
</dbReference>
<reference evidence="3 4" key="1">
    <citation type="submission" date="2022-01" db="EMBL/GenBank/DDBJ databases">
        <authorList>
            <person name="Huang Y."/>
        </authorList>
    </citation>
    <scope>NUCLEOTIDE SEQUENCE [LARGE SCALE GENOMIC DNA]</scope>
    <source>
        <strain evidence="3 4">HY366</strain>
    </source>
</reference>
<gene>
    <name evidence="3" type="ORF">L5G33_10995</name>
</gene>
<accession>A0ABS9ITY7</accession>
<feature type="compositionally biased region" description="Pro residues" evidence="1">
    <location>
        <begin position="297"/>
        <end position="311"/>
    </location>
</feature>
<keyword evidence="2" id="KW-0472">Membrane</keyword>
<protein>
    <submittedName>
        <fullName evidence="3">Uncharacterized protein</fullName>
    </submittedName>
</protein>
<name>A0ABS9ITY7_9ACTN</name>
<feature type="transmembrane region" description="Helical" evidence="2">
    <location>
        <begin position="180"/>
        <end position="202"/>
    </location>
</feature>
<comment type="caution">
    <text evidence="3">The sequence shown here is derived from an EMBL/GenBank/DDBJ whole genome shotgun (WGS) entry which is preliminary data.</text>
</comment>
<evidence type="ECO:0000313" key="4">
    <source>
        <dbReference type="Proteomes" id="UP001200110"/>
    </source>
</evidence>
<feature type="transmembrane region" description="Helical" evidence="2">
    <location>
        <begin position="38"/>
        <end position="61"/>
    </location>
</feature>
<keyword evidence="4" id="KW-1185">Reference proteome</keyword>
<evidence type="ECO:0000256" key="1">
    <source>
        <dbReference type="SAM" id="MobiDB-lite"/>
    </source>
</evidence>
<feature type="region of interest" description="Disordered" evidence="1">
    <location>
        <begin position="212"/>
        <end position="311"/>
    </location>
</feature>
<feature type="region of interest" description="Disordered" evidence="1">
    <location>
        <begin position="1"/>
        <end position="30"/>
    </location>
</feature>
<keyword evidence="2" id="KW-0812">Transmembrane</keyword>
<feature type="compositionally biased region" description="Pro residues" evidence="1">
    <location>
        <begin position="230"/>
        <end position="288"/>
    </location>
</feature>
<dbReference type="RefSeq" id="WP_236998230.1">
    <property type="nucleotide sequence ID" value="NZ_JAKKOR010000008.1"/>
</dbReference>
<sequence>MQPFIQGAGPGPQPPTGPMPGYPPTGGPPRTSFDIGRVASGATVVAGVIVLFCSLLDLYSITVNPGKVDDSVNGTVEVGMGFYTIVPFNAPVVALAIPVLMLVAAVTALPGLLGRRQGSLVSAVSAIAATLLGLVLMMSNPLPGVSLSGDLEKEASEELSDIGVQSVDDLVDRVVDIGPGAGLIIAVVFGFVASAAAGIAYWRNGGDQPHLLRGPEFAAPAGPQAGAFAPQPPMPQPPMPQPPMPQPPMPQPPMPQPPMPGWAPTPSDQPPSDQPPPDQAPFQQPPSAPFESTQIAPIPPQQPPTGPAGTP</sequence>
<proteinExistence type="predicted"/>
<feature type="compositionally biased region" description="Pro residues" evidence="1">
    <location>
        <begin position="11"/>
        <end position="27"/>
    </location>
</feature>